<dbReference type="EMBL" id="SJPN01000001">
    <property type="protein sequence ID" value="TWU08516.1"/>
    <property type="molecule type" value="Genomic_DNA"/>
</dbReference>
<proteinExistence type="predicted"/>
<protein>
    <submittedName>
        <fullName evidence="3">PRC-barrel domain protein</fullName>
    </submittedName>
</protein>
<accession>A0A5C6BB78</accession>
<dbReference type="SUPFAM" id="SSF50346">
    <property type="entry name" value="PRC-barrel domain"/>
    <property type="match status" value="1"/>
</dbReference>
<gene>
    <name evidence="3" type="ORF">Pla52n_10990</name>
</gene>
<sequence precursor="true">MKRTSQFLSALTAIACLTSTTATAQDTTRERTRPKVDAGKLDAKTQGANIRVSQLMGYNIQNSQGESVGEIKDVVINSRTGKVEYAAVTYGGFLGVGNKLFAVPFAAFKVQVDPDEAGDDDVDSDDYVLVLNVTQQQLEGQQGFDEDNWPNMADRQWAADLDKRYGVKRNMDAKDRLMKNNRERNLNQ</sequence>
<name>A0A5C6BB78_9BACT</name>
<evidence type="ECO:0000256" key="1">
    <source>
        <dbReference type="SAM" id="SignalP"/>
    </source>
</evidence>
<reference evidence="3 4" key="1">
    <citation type="submission" date="2019-02" db="EMBL/GenBank/DDBJ databases">
        <title>Deep-cultivation of Planctomycetes and their phenomic and genomic characterization uncovers novel biology.</title>
        <authorList>
            <person name="Wiegand S."/>
            <person name="Jogler M."/>
            <person name="Boedeker C."/>
            <person name="Pinto D."/>
            <person name="Vollmers J."/>
            <person name="Rivas-Marin E."/>
            <person name="Kohn T."/>
            <person name="Peeters S.H."/>
            <person name="Heuer A."/>
            <person name="Rast P."/>
            <person name="Oberbeckmann S."/>
            <person name="Bunk B."/>
            <person name="Jeske O."/>
            <person name="Meyerdierks A."/>
            <person name="Storesund J.E."/>
            <person name="Kallscheuer N."/>
            <person name="Luecker S."/>
            <person name="Lage O.M."/>
            <person name="Pohl T."/>
            <person name="Merkel B.J."/>
            <person name="Hornburger P."/>
            <person name="Mueller R.-W."/>
            <person name="Bruemmer F."/>
            <person name="Labrenz M."/>
            <person name="Spormann A.M."/>
            <person name="Op Den Camp H."/>
            <person name="Overmann J."/>
            <person name="Amann R."/>
            <person name="Jetten M.S.M."/>
            <person name="Mascher T."/>
            <person name="Medema M.H."/>
            <person name="Devos D.P."/>
            <person name="Kaster A.-K."/>
            <person name="Ovreas L."/>
            <person name="Rohde M."/>
            <person name="Galperin M.Y."/>
            <person name="Jogler C."/>
        </authorList>
    </citation>
    <scope>NUCLEOTIDE SEQUENCE [LARGE SCALE GENOMIC DNA]</scope>
    <source>
        <strain evidence="3 4">Pla52n</strain>
    </source>
</reference>
<dbReference type="RefSeq" id="WP_146518548.1">
    <property type="nucleotide sequence ID" value="NZ_CP151726.1"/>
</dbReference>
<evidence type="ECO:0000313" key="3">
    <source>
        <dbReference type="EMBL" id="TWU08516.1"/>
    </source>
</evidence>
<dbReference type="Proteomes" id="UP000320176">
    <property type="component" value="Unassembled WGS sequence"/>
</dbReference>
<evidence type="ECO:0000313" key="4">
    <source>
        <dbReference type="Proteomes" id="UP000320176"/>
    </source>
</evidence>
<feature type="domain" description="PRC-barrel" evidence="2">
    <location>
        <begin position="50"/>
        <end position="110"/>
    </location>
</feature>
<dbReference type="PROSITE" id="PS51257">
    <property type="entry name" value="PROKAR_LIPOPROTEIN"/>
    <property type="match status" value="1"/>
</dbReference>
<feature type="signal peptide" evidence="1">
    <location>
        <begin position="1"/>
        <end position="24"/>
    </location>
</feature>
<keyword evidence="1" id="KW-0732">Signal</keyword>
<dbReference type="Gene3D" id="2.30.30.240">
    <property type="entry name" value="PRC-barrel domain"/>
    <property type="match status" value="1"/>
</dbReference>
<keyword evidence="4" id="KW-1185">Reference proteome</keyword>
<dbReference type="InterPro" id="IPR011033">
    <property type="entry name" value="PRC_barrel-like_sf"/>
</dbReference>
<dbReference type="InterPro" id="IPR027275">
    <property type="entry name" value="PRC-brl_dom"/>
</dbReference>
<dbReference type="AlphaFoldDB" id="A0A5C6BB78"/>
<feature type="chain" id="PRO_5022922451" evidence="1">
    <location>
        <begin position="25"/>
        <end position="188"/>
    </location>
</feature>
<comment type="caution">
    <text evidence="3">The sequence shown here is derived from an EMBL/GenBank/DDBJ whole genome shotgun (WGS) entry which is preliminary data.</text>
</comment>
<dbReference type="Pfam" id="PF05239">
    <property type="entry name" value="PRC"/>
    <property type="match status" value="1"/>
</dbReference>
<dbReference type="PANTHER" id="PTHR36505">
    <property type="entry name" value="BLR1072 PROTEIN"/>
    <property type="match status" value="1"/>
</dbReference>
<organism evidence="3 4">
    <name type="scientific">Stieleria varia</name>
    <dbReference type="NCBI Taxonomy" id="2528005"/>
    <lineage>
        <taxon>Bacteria</taxon>
        <taxon>Pseudomonadati</taxon>
        <taxon>Planctomycetota</taxon>
        <taxon>Planctomycetia</taxon>
        <taxon>Pirellulales</taxon>
        <taxon>Pirellulaceae</taxon>
        <taxon>Stieleria</taxon>
    </lineage>
</organism>
<evidence type="ECO:0000259" key="2">
    <source>
        <dbReference type="Pfam" id="PF05239"/>
    </source>
</evidence>
<dbReference type="OrthoDB" id="286778at2"/>
<dbReference type="PANTHER" id="PTHR36505:SF1">
    <property type="entry name" value="BLR1072 PROTEIN"/>
    <property type="match status" value="1"/>
</dbReference>